<gene>
    <name evidence="1" type="ORF">HMPREF1979_02566</name>
</gene>
<protein>
    <submittedName>
        <fullName evidence="1">Uncharacterized protein</fullName>
    </submittedName>
</protein>
<proteinExistence type="predicted"/>
<keyword evidence="2" id="KW-1185">Reference proteome</keyword>
<reference evidence="1 2" key="1">
    <citation type="submission" date="2013-08" db="EMBL/GenBank/DDBJ databases">
        <authorList>
            <person name="Weinstock G."/>
            <person name="Sodergren E."/>
            <person name="Wylie T."/>
            <person name="Fulton L."/>
            <person name="Fulton R."/>
            <person name="Fronick C."/>
            <person name="O'Laughlin M."/>
            <person name="Godfrey J."/>
            <person name="Miner T."/>
            <person name="Herter B."/>
            <person name="Appelbaum E."/>
            <person name="Cordes M."/>
            <person name="Lek S."/>
            <person name="Wollam A."/>
            <person name="Pepin K.H."/>
            <person name="Palsikar V.B."/>
            <person name="Mitreva M."/>
            <person name="Wilson R.K."/>
        </authorList>
    </citation>
    <scope>NUCLEOTIDE SEQUENCE [LARGE SCALE GENOMIC DNA]</scope>
    <source>
        <strain evidence="1 2">F0542</strain>
    </source>
</reference>
<name>U1QL06_9ACTO</name>
<dbReference type="EMBL" id="AWSE01000168">
    <property type="protein sequence ID" value="ERH22464.1"/>
    <property type="molecule type" value="Genomic_DNA"/>
</dbReference>
<accession>U1QL06</accession>
<evidence type="ECO:0000313" key="2">
    <source>
        <dbReference type="Proteomes" id="UP000016536"/>
    </source>
</evidence>
<dbReference type="Proteomes" id="UP000016536">
    <property type="component" value="Unassembled WGS sequence"/>
</dbReference>
<dbReference type="AlphaFoldDB" id="U1QL06"/>
<sequence length="55" mass="6070">MRCRYLGHAPRAATAGAQVPCNTHEHRADASTPPNGTISMQHLVHNAHMKTIFTY</sequence>
<dbReference type="HOGENOM" id="CLU_3021463_0_0_11"/>
<evidence type="ECO:0000313" key="1">
    <source>
        <dbReference type="EMBL" id="ERH22464.1"/>
    </source>
</evidence>
<organism evidence="1 2">
    <name type="scientific">Actinomyces johnsonii F0542</name>
    <dbReference type="NCBI Taxonomy" id="1321818"/>
    <lineage>
        <taxon>Bacteria</taxon>
        <taxon>Bacillati</taxon>
        <taxon>Actinomycetota</taxon>
        <taxon>Actinomycetes</taxon>
        <taxon>Actinomycetales</taxon>
        <taxon>Actinomycetaceae</taxon>
        <taxon>Actinomyces</taxon>
    </lineage>
</organism>
<comment type="caution">
    <text evidence="1">The sequence shown here is derived from an EMBL/GenBank/DDBJ whole genome shotgun (WGS) entry which is preliminary data.</text>
</comment>